<proteinExistence type="predicted"/>
<evidence type="ECO:0000313" key="2">
    <source>
        <dbReference type="Proteomes" id="UP000593564"/>
    </source>
</evidence>
<protein>
    <submittedName>
        <fullName evidence="1">Uncharacterized protein</fullName>
    </submittedName>
</protein>
<name>A0A7J7HSY9_CAMSI</name>
<sequence length="149" mass="16288">MVGGLSVVGSSVVDSHTSPCLCLDALPTSILNHKTSGELVLQRNSIGRKHLPPQRSASSFYLTSSFIDSGHDWRLLVKSKSSKKQHRKARSLVIVSEFAGQYEENFDDVKTASIGTRIMLATKERHPYGSKTGVIYSVSALQLNTELVV</sequence>
<dbReference type="Proteomes" id="UP000593564">
    <property type="component" value="Unassembled WGS sequence"/>
</dbReference>
<accession>A0A7J7HSY9</accession>
<organism evidence="1 2">
    <name type="scientific">Camellia sinensis</name>
    <name type="common">Tea plant</name>
    <name type="synonym">Thea sinensis</name>
    <dbReference type="NCBI Taxonomy" id="4442"/>
    <lineage>
        <taxon>Eukaryota</taxon>
        <taxon>Viridiplantae</taxon>
        <taxon>Streptophyta</taxon>
        <taxon>Embryophyta</taxon>
        <taxon>Tracheophyta</taxon>
        <taxon>Spermatophyta</taxon>
        <taxon>Magnoliopsida</taxon>
        <taxon>eudicotyledons</taxon>
        <taxon>Gunneridae</taxon>
        <taxon>Pentapetalae</taxon>
        <taxon>asterids</taxon>
        <taxon>Ericales</taxon>
        <taxon>Theaceae</taxon>
        <taxon>Camellia</taxon>
    </lineage>
</organism>
<reference evidence="2" key="1">
    <citation type="journal article" date="2020" name="Nat. Commun.">
        <title>Genome assembly of wild tea tree DASZ reveals pedigree and selection history of tea varieties.</title>
        <authorList>
            <person name="Zhang W."/>
            <person name="Zhang Y."/>
            <person name="Qiu H."/>
            <person name="Guo Y."/>
            <person name="Wan H."/>
            <person name="Zhang X."/>
            <person name="Scossa F."/>
            <person name="Alseekh S."/>
            <person name="Zhang Q."/>
            <person name="Wang P."/>
            <person name="Xu L."/>
            <person name="Schmidt M.H."/>
            <person name="Jia X."/>
            <person name="Li D."/>
            <person name="Zhu A."/>
            <person name="Guo F."/>
            <person name="Chen W."/>
            <person name="Ni D."/>
            <person name="Usadel B."/>
            <person name="Fernie A.R."/>
            <person name="Wen W."/>
        </authorList>
    </citation>
    <scope>NUCLEOTIDE SEQUENCE [LARGE SCALE GENOMIC DNA]</scope>
    <source>
        <strain evidence="2">cv. G240</strain>
    </source>
</reference>
<evidence type="ECO:0000313" key="1">
    <source>
        <dbReference type="EMBL" id="KAF5955138.1"/>
    </source>
</evidence>
<keyword evidence="2" id="KW-1185">Reference proteome</keyword>
<reference evidence="1 2" key="2">
    <citation type="submission" date="2020-07" db="EMBL/GenBank/DDBJ databases">
        <title>Genome assembly of wild tea tree DASZ reveals pedigree and selection history of tea varieties.</title>
        <authorList>
            <person name="Zhang W."/>
        </authorList>
    </citation>
    <scope>NUCLEOTIDE SEQUENCE [LARGE SCALE GENOMIC DNA]</scope>
    <source>
        <strain evidence="2">cv. G240</strain>
        <tissue evidence="1">Leaf</tissue>
    </source>
</reference>
<gene>
    <name evidence="1" type="ORF">HYC85_007994</name>
</gene>
<dbReference type="AlphaFoldDB" id="A0A7J7HSY9"/>
<dbReference type="EMBL" id="JACBKZ010000003">
    <property type="protein sequence ID" value="KAF5955138.1"/>
    <property type="molecule type" value="Genomic_DNA"/>
</dbReference>
<comment type="caution">
    <text evidence="1">The sequence shown here is derived from an EMBL/GenBank/DDBJ whole genome shotgun (WGS) entry which is preliminary data.</text>
</comment>